<dbReference type="SUPFAM" id="SSF49785">
    <property type="entry name" value="Galactose-binding domain-like"/>
    <property type="match status" value="1"/>
</dbReference>
<organism evidence="1 2">
    <name type="scientific">Dactylosporangium salmoneum</name>
    <dbReference type="NCBI Taxonomy" id="53361"/>
    <lineage>
        <taxon>Bacteria</taxon>
        <taxon>Bacillati</taxon>
        <taxon>Actinomycetota</taxon>
        <taxon>Actinomycetes</taxon>
        <taxon>Micromonosporales</taxon>
        <taxon>Micromonosporaceae</taxon>
        <taxon>Dactylosporangium</taxon>
    </lineage>
</organism>
<dbReference type="RefSeq" id="WP_344615808.1">
    <property type="nucleotide sequence ID" value="NZ_BAAARV010000056.1"/>
</dbReference>
<dbReference type="EMBL" id="BAAARV010000056">
    <property type="protein sequence ID" value="GAA2362717.1"/>
    <property type="molecule type" value="Genomic_DNA"/>
</dbReference>
<proteinExistence type="predicted"/>
<name>A0ABN3GWA0_9ACTN</name>
<dbReference type="Proteomes" id="UP001501444">
    <property type="component" value="Unassembled WGS sequence"/>
</dbReference>
<protein>
    <recommendedName>
        <fullName evidence="3">CBM6 domain-containing protein</fullName>
    </recommendedName>
</protein>
<evidence type="ECO:0000313" key="1">
    <source>
        <dbReference type="EMBL" id="GAA2362717.1"/>
    </source>
</evidence>
<dbReference type="Gene3D" id="2.60.120.260">
    <property type="entry name" value="Galactose-binding domain-like"/>
    <property type="match status" value="1"/>
</dbReference>
<evidence type="ECO:0008006" key="3">
    <source>
        <dbReference type="Google" id="ProtNLM"/>
    </source>
</evidence>
<dbReference type="CDD" id="cd04081">
    <property type="entry name" value="CBM35_galactosidase-like"/>
    <property type="match status" value="1"/>
</dbReference>
<accession>A0ABN3GWA0</accession>
<dbReference type="InterPro" id="IPR008979">
    <property type="entry name" value="Galactose-bd-like_sf"/>
</dbReference>
<gene>
    <name evidence="1" type="ORF">GCM10010170_059030</name>
</gene>
<evidence type="ECO:0000313" key="2">
    <source>
        <dbReference type="Proteomes" id="UP001501444"/>
    </source>
</evidence>
<reference evidence="1 2" key="1">
    <citation type="journal article" date="2019" name="Int. J. Syst. Evol. Microbiol.">
        <title>The Global Catalogue of Microorganisms (GCM) 10K type strain sequencing project: providing services to taxonomists for standard genome sequencing and annotation.</title>
        <authorList>
            <consortium name="The Broad Institute Genomics Platform"/>
            <consortium name="The Broad Institute Genome Sequencing Center for Infectious Disease"/>
            <person name="Wu L."/>
            <person name="Ma J."/>
        </authorList>
    </citation>
    <scope>NUCLEOTIDE SEQUENCE [LARGE SCALE GENOMIC DNA]</scope>
    <source>
        <strain evidence="1 2">JCM 3272</strain>
    </source>
</reference>
<comment type="caution">
    <text evidence="1">The sequence shown here is derived from an EMBL/GenBank/DDBJ whole genome shotgun (WGS) entry which is preliminary data.</text>
</comment>
<keyword evidence="2" id="KW-1185">Reference proteome</keyword>
<sequence length="186" mass="19472">MSRSLRWLGWSSLAVAVAVTVAIVPPMVMPSPVPVAPSHGVPSDVASPVASPVGSAIASPSFAVISLHAADDANLRKGARVIDCVSCDGGRRVGYIGGPNTLAIRVAGVPAAGERTLTIVYETQDPRTLRIAVNDGPVHTMSLAGAGDYLIPARTELTVFLPRGTSWIRFFNENGPAPDINRIELR</sequence>